<comment type="caution">
    <text evidence="1">The sequence shown here is derived from an EMBL/GenBank/DDBJ whole genome shotgun (WGS) entry which is preliminary data.</text>
</comment>
<protein>
    <submittedName>
        <fullName evidence="1">Uncharacterized protein</fullName>
    </submittedName>
</protein>
<accession>A0A852SMY0</accession>
<dbReference type="EMBL" id="JACCBM010000001">
    <property type="protein sequence ID" value="NYD70167.1"/>
    <property type="molecule type" value="Genomic_DNA"/>
</dbReference>
<dbReference type="InterPro" id="IPR012415">
    <property type="entry name" value="Restrct_endonuc_II_Cfr10I"/>
</dbReference>
<dbReference type="AlphaFoldDB" id="A0A852SMY0"/>
<evidence type="ECO:0000313" key="2">
    <source>
        <dbReference type="Proteomes" id="UP000549913"/>
    </source>
</evidence>
<dbReference type="Pfam" id="PF07832">
    <property type="entry name" value="Bse634I"/>
    <property type="match status" value="1"/>
</dbReference>
<keyword evidence="2" id="KW-1185">Reference proteome</keyword>
<dbReference type="SUPFAM" id="SSF52980">
    <property type="entry name" value="Restriction endonuclease-like"/>
    <property type="match status" value="1"/>
</dbReference>
<dbReference type="Proteomes" id="UP000549913">
    <property type="component" value="Unassembled WGS sequence"/>
</dbReference>
<reference evidence="1 2" key="1">
    <citation type="submission" date="2020-07" db="EMBL/GenBank/DDBJ databases">
        <title>Sequencing the genomes of 1000 actinobacteria strains.</title>
        <authorList>
            <person name="Klenk H.-P."/>
        </authorList>
    </citation>
    <scope>NUCLEOTIDE SEQUENCE [LARGE SCALE GENOMIC DNA]</scope>
    <source>
        <strain evidence="1 2">DSM 26474</strain>
    </source>
</reference>
<evidence type="ECO:0000313" key="1">
    <source>
        <dbReference type="EMBL" id="NYD70167.1"/>
    </source>
</evidence>
<dbReference type="InterPro" id="IPR011335">
    <property type="entry name" value="Restrct_endonuc-II-like"/>
</dbReference>
<proteinExistence type="predicted"/>
<name>A0A852SMY0_9MICO</name>
<sequence length="276" mass="30285">MPFREVVQQPVENAHAEGQLLYGSDYVFAPNAASKVAGDIYELITSAVLWETAAAWNRVMRGQAWPTSPRYARPQVRASDGRQIAVLNLPRRYDWVKLLVPSAQQEITNLRARLGTHGLGMPTSTPDVAVVVLPETERQAPVWAQSLGNMSLASQRTLEGAHRVLEGKIEPGEIVLAIALKTSLRSDRLYQPLYEANVMEFLLEGHLGAPRVDFEVHTLSAEGTGALNTYSAAALSSAASDHPHRAIRELYVPANAAQVVQRFIGFLNERTSLIQA</sequence>
<dbReference type="Gene3D" id="3.40.91.10">
    <property type="match status" value="1"/>
</dbReference>
<organism evidence="1 2">
    <name type="scientific">Herbiconiux flava</name>
    <dbReference type="NCBI Taxonomy" id="881268"/>
    <lineage>
        <taxon>Bacteria</taxon>
        <taxon>Bacillati</taxon>
        <taxon>Actinomycetota</taxon>
        <taxon>Actinomycetes</taxon>
        <taxon>Micrococcales</taxon>
        <taxon>Microbacteriaceae</taxon>
        <taxon>Herbiconiux</taxon>
    </lineage>
</organism>
<gene>
    <name evidence="1" type="ORF">BJ984_001325</name>
</gene>